<evidence type="ECO:0000313" key="1">
    <source>
        <dbReference type="EMBL" id="UUN96130.1"/>
    </source>
</evidence>
<name>A0A8I1AKE2_ACIBZ</name>
<protein>
    <submittedName>
        <fullName evidence="1">Uncharacterized protein</fullName>
    </submittedName>
</protein>
<proteinExistence type="predicted"/>
<dbReference type="EMBL" id="CP092085">
    <property type="protein sequence ID" value="UUN96130.1"/>
    <property type="molecule type" value="Genomic_DNA"/>
</dbReference>
<gene>
    <name evidence="1" type="ORF">I9054_012105</name>
</gene>
<sequence>MIKKILLAALAVVHFNSSVYADVTEQDYKKLGKMTIIRGDSYSEALAIKEEIMLLLAKKDFKALDRLISKELKSEAIFLNGKNRHTIYLEKLAEITERYRTRDESVWEQQQQLADEWLKATPKSPVPYLFKAYLLGAKSWVYRGGNYIHEVSQDDLEIFIKLQMQRISFLQEHKEIASKDPFYYVALLKSYQNFDAAKEAYATYKEGIAKFPSYRPIYNTYIAINDQKWLGGYPGMINEVIGDIQRLNSGPNQDMYYYLIVFTAIDRGNPFNLERNSIDWDRVERGSILALERYPSFSRITQVAELMCSFKGNRARINRLYSAFGIEQIPESLKNTMVNSCPE</sequence>
<reference evidence="1" key="1">
    <citation type="submission" date="2022-02" db="EMBL/GenBank/DDBJ databases">
        <title>Characterization of Tn125 harboring carbapenem-resistant Acinetobacter bereziniae clinical isolates.</title>
        <authorList>
            <person name="Wong N.-K."/>
            <person name="Pan Q."/>
        </authorList>
    </citation>
    <scope>NUCLEOTIDE SEQUENCE</scope>
    <source>
        <strain evidence="1">GD03393</strain>
    </source>
</reference>
<dbReference type="RefSeq" id="WP_009586547.1">
    <property type="nucleotide sequence ID" value="NZ_BKJQ01000059.1"/>
</dbReference>
<dbReference type="AlphaFoldDB" id="A0A8I1AKE2"/>
<accession>A0A8I1AKE2</accession>
<dbReference type="Proteomes" id="UP000644140">
    <property type="component" value="Chromosome"/>
</dbReference>
<evidence type="ECO:0000313" key="2">
    <source>
        <dbReference type="Proteomes" id="UP000644140"/>
    </source>
</evidence>
<organism evidence="1 2">
    <name type="scientific">Acinetobacter bereziniae</name>
    <name type="common">Acinetobacter genomosp. 10</name>
    <dbReference type="NCBI Taxonomy" id="106648"/>
    <lineage>
        <taxon>Bacteria</taxon>
        <taxon>Pseudomonadati</taxon>
        <taxon>Pseudomonadota</taxon>
        <taxon>Gammaproteobacteria</taxon>
        <taxon>Moraxellales</taxon>
        <taxon>Moraxellaceae</taxon>
        <taxon>Acinetobacter</taxon>
    </lineage>
</organism>